<dbReference type="OrthoDB" id="5017082at2759"/>
<dbReference type="EMBL" id="JXCE01000369">
    <property type="protein sequence ID" value="KPA37717.1"/>
    <property type="molecule type" value="Genomic_DNA"/>
</dbReference>
<organism evidence="2 3">
    <name type="scientific">Fusarium langsethiae</name>
    <dbReference type="NCBI Taxonomy" id="179993"/>
    <lineage>
        <taxon>Eukaryota</taxon>
        <taxon>Fungi</taxon>
        <taxon>Dikarya</taxon>
        <taxon>Ascomycota</taxon>
        <taxon>Pezizomycotina</taxon>
        <taxon>Sordariomycetes</taxon>
        <taxon>Hypocreomycetidae</taxon>
        <taxon>Hypocreales</taxon>
        <taxon>Nectriaceae</taxon>
        <taxon>Fusarium</taxon>
    </lineage>
</organism>
<feature type="compositionally biased region" description="Polar residues" evidence="1">
    <location>
        <begin position="137"/>
        <end position="149"/>
    </location>
</feature>
<comment type="caution">
    <text evidence="2">The sequence shown here is derived from an EMBL/GenBank/DDBJ whole genome shotgun (WGS) entry which is preliminary data.</text>
</comment>
<name>A0A0N0DC54_FUSLA</name>
<protein>
    <submittedName>
        <fullName evidence="2">Uncharacterized protein</fullName>
    </submittedName>
</protein>
<evidence type="ECO:0000256" key="1">
    <source>
        <dbReference type="SAM" id="MobiDB-lite"/>
    </source>
</evidence>
<proteinExistence type="predicted"/>
<accession>A0A0N0DC54</accession>
<dbReference type="Proteomes" id="UP000037904">
    <property type="component" value="Unassembled WGS sequence"/>
</dbReference>
<sequence length="219" mass="23997">MSFSDDGAFAHGFDSFLLASSSPPLPADPPLADTTWTPSITEHPSSDGTLGPIGLYGEGLDLLQDYSDNFGLACIEQVNLVDAEQMTVDMPDELYIPTVLDTGISVQSFQNPDHISEDVPVVENSVEIEQPELGCLRSSSGAMTSNNGKRQTDAEPMSHNTDPLNDPFLLARIVDLEAKIDELLEWKAQQTKRGTELKGMMDEILGLLHDHERRLDLDK</sequence>
<keyword evidence="3" id="KW-1185">Reference proteome</keyword>
<reference evidence="2 3" key="1">
    <citation type="submission" date="2015-04" db="EMBL/GenBank/DDBJ databases">
        <title>The draft genome sequence of Fusarium langsethiae, a T-2/HT-2 mycotoxin producer.</title>
        <authorList>
            <person name="Lysoe E."/>
            <person name="Divon H.H."/>
            <person name="Terzi V."/>
            <person name="Orru L."/>
            <person name="Lamontanara A."/>
            <person name="Kolseth A.-K."/>
            <person name="Frandsen R.J."/>
            <person name="Nielsen K."/>
            <person name="Thrane U."/>
        </authorList>
    </citation>
    <scope>NUCLEOTIDE SEQUENCE [LARGE SCALE GENOMIC DNA]</scope>
    <source>
        <strain evidence="2 3">Fl201059</strain>
    </source>
</reference>
<feature type="region of interest" description="Disordered" evidence="1">
    <location>
        <begin position="137"/>
        <end position="163"/>
    </location>
</feature>
<gene>
    <name evidence="2" type="ORF">FLAG1_09472</name>
</gene>
<evidence type="ECO:0000313" key="3">
    <source>
        <dbReference type="Proteomes" id="UP000037904"/>
    </source>
</evidence>
<dbReference type="AlphaFoldDB" id="A0A0N0DC54"/>
<evidence type="ECO:0000313" key="2">
    <source>
        <dbReference type="EMBL" id="KPA37717.1"/>
    </source>
</evidence>